<dbReference type="PROSITE" id="PS51352">
    <property type="entry name" value="THIOREDOXIN_2"/>
    <property type="match status" value="1"/>
</dbReference>
<dbReference type="OrthoDB" id="1899781at2759"/>
<dbReference type="Gene3D" id="3.40.30.10">
    <property type="entry name" value="Glutaredoxin"/>
    <property type="match status" value="1"/>
</dbReference>
<proteinExistence type="predicted"/>
<name>A0A226F5T3_FOLCA</name>
<evidence type="ECO:0000313" key="5">
    <source>
        <dbReference type="Proteomes" id="UP000198287"/>
    </source>
</evidence>
<dbReference type="GO" id="GO:0005929">
    <property type="term" value="C:cilium"/>
    <property type="evidence" value="ECO:0007669"/>
    <property type="project" value="TreeGrafter"/>
</dbReference>
<keyword evidence="5" id="KW-1185">Reference proteome</keyword>
<feature type="domain" description="Thioredoxin" evidence="3">
    <location>
        <begin position="195"/>
        <end position="299"/>
    </location>
</feature>
<dbReference type="InterPro" id="IPR042418">
    <property type="entry name" value="TXNDC15"/>
</dbReference>
<dbReference type="AlphaFoldDB" id="A0A226F5T3"/>
<dbReference type="InterPro" id="IPR013766">
    <property type="entry name" value="Thioredoxin_domain"/>
</dbReference>
<dbReference type="SUPFAM" id="SSF52833">
    <property type="entry name" value="Thioredoxin-like"/>
    <property type="match status" value="1"/>
</dbReference>
<dbReference type="Proteomes" id="UP000198287">
    <property type="component" value="Unassembled WGS sequence"/>
</dbReference>
<evidence type="ECO:0000259" key="3">
    <source>
        <dbReference type="PROSITE" id="PS51352"/>
    </source>
</evidence>
<dbReference type="GO" id="GO:0060271">
    <property type="term" value="P:cilium assembly"/>
    <property type="evidence" value="ECO:0007669"/>
    <property type="project" value="TreeGrafter"/>
</dbReference>
<feature type="compositionally biased region" description="Low complexity" evidence="1">
    <location>
        <begin position="154"/>
        <end position="165"/>
    </location>
</feature>
<comment type="caution">
    <text evidence="4">The sequence shown here is derived from an EMBL/GenBank/DDBJ whole genome shotgun (WGS) entry which is preliminary data.</text>
</comment>
<feature type="compositionally biased region" description="Polar residues" evidence="1">
    <location>
        <begin position="60"/>
        <end position="73"/>
    </location>
</feature>
<sequence>MLAKKLLLAMGVVLISIHVQCDEDEEVAAGVGGVVDDVVDVIPTAVATVYEEKENVVTINASASDPPNSTASSTDEKQDVTAKPVKVQVACWDYRKIYSYPETIDDDEASNNDTVSNSVPPLEEEILAEPIVEEEEVSAAATEINESENDAVPSEETSSGSDVGVGDEVVGTAPPHPLGIVNKTVELVNVTYLMNDVLYQNPAVRSKSTPGNCTLVLFFTSWCPFCAKAAPHFNALPRAYPPLRVVAIDVQKQKTVSTYFGILGVPTVVLFQNGKLIAKFNDSQFTLNKFSEFIEYFTDLKHEERMNVTAKDFEGPLPSLPERAKDLYLLLAWIFLLVTCARYITKSAIWWRFVEFVSATWREAELQAHEHAD</sequence>
<feature type="region of interest" description="Disordered" evidence="1">
    <location>
        <begin position="60"/>
        <end position="80"/>
    </location>
</feature>
<feature type="chain" id="PRO_5013008353" evidence="2">
    <location>
        <begin position="22"/>
        <end position="373"/>
    </location>
</feature>
<evidence type="ECO:0000256" key="1">
    <source>
        <dbReference type="SAM" id="MobiDB-lite"/>
    </source>
</evidence>
<reference evidence="4 5" key="1">
    <citation type="submission" date="2015-12" db="EMBL/GenBank/DDBJ databases">
        <title>The genome of Folsomia candida.</title>
        <authorList>
            <person name="Faddeeva A."/>
            <person name="Derks M.F."/>
            <person name="Anvar Y."/>
            <person name="Smit S."/>
            <person name="Van Straalen N."/>
            <person name="Roelofs D."/>
        </authorList>
    </citation>
    <scope>NUCLEOTIDE SEQUENCE [LARGE SCALE GENOMIC DNA]</scope>
    <source>
        <strain evidence="4 5">VU population</strain>
        <tissue evidence="4">Whole body</tissue>
    </source>
</reference>
<dbReference type="PANTHER" id="PTHR14684">
    <property type="entry name" value="THIOREDOXIN DOMAIN-CONTAINING PROTEIN 15"/>
    <property type="match status" value="1"/>
</dbReference>
<evidence type="ECO:0000313" key="4">
    <source>
        <dbReference type="EMBL" id="OXA65153.1"/>
    </source>
</evidence>
<feature type="region of interest" description="Disordered" evidence="1">
    <location>
        <begin position="138"/>
        <end position="165"/>
    </location>
</feature>
<protein>
    <submittedName>
        <fullName evidence="4">Thioredoxin domain-containing protein 15</fullName>
    </submittedName>
</protein>
<organism evidence="4 5">
    <name type="scientific">Folsomia candida</name>
    <name type="common">Springtail</name>
    <dbReference type="NCBI Taxonomy" id="158441"/>
    <lineage>
        <taxon>Eukaryota</taxon>
        <taxon>Metazoa</taxon>
        <taxon>Ecdysozoa</taxon>
        <taxon>Arthropoda</taxon>
        <taxon>Hexapoda</taxon>
        <taxon>Collembola</taxon>
        <taxon>Entomobryomorpha</taxon>
        <taxon>Isotomoidea</taxon>
        <taxon>Isotomidae</taxon>
        <taxon>Proisotominae</taxon>
        <taxon>Folsomia</taxon>
    </lineage>
</organism>
<feature type="signal peptide" evidence="2">
    <location>
        <begin position="1"/>
        <end position="21"/>
    </location>
</feature>
<dbReference type="InterPro" id="IPR036249">
    <property type="entry name" value="Thioredoxin-like_sf"/>
</dbReference>
<accession>A0A226F5T3</accession>
<dbReference type="PANTHER" id="PTHR14684:SF2">
    <property type="entry name" value="THIOREDOXIN DOMAIN-CONTAINING PROTEIN 15"/>
    <property type="match status" value="1"/>
</dbReference>
<dbReference type="EMBL" id="LNIX01000001">
    <property type="protein sequence ID" value="OXA65153.1"/>
    <property type="molecule type" value="Genomic_DNA"/>
</dbReference>
<keyword evidence="2" id="KW-0732">Signal</keyword>
<gene>
    <name evidence="4" type="ORF">Fcan01_03225</name>
</gene>
<evidence type="ECO:0000256" key="2">
    <source>
        <dbReference type="SAM" id="SignalP"/>
    </source>
</evidence>
<dbReference type="Pfam" id="PF00085">
    <property type="entry name" value="Thioredoxin"/>
    <property type="match status" value="1"/>
</dbReference>